<evidence type="ECO:0000313" key="1">
    <source>
        <dbReference type="EMBL" id="KAJ9086673.1"/>
    </source>
</evidence>
<evidence type="ECO:0000313" key="2">
    <source>
        <dbReference type="Proteomes" id="UP001165960"/>
    </source>
</evidence>
<gene>
    <name evidence="1" type="ORF">DSO57_1001464</name>
</gene>
<sequence length="168" mass="19234">MKSNILDIWLNNTLCTSSKQILPTFTLPVKINVKLVIVCSYPTAPYATFVKASSPRGYSWKSLGIKGTNWSHVNENEANEFLYLPQARERGNTIHADYTITLQKVPMQELVFKVQCLDTSFNLLKFSLVERLPAILPQQRSKGRKKPALTGNELNDFPSRRRALKFRY</sequence>
<dbReference type="EMBL" id="QTSX02000713">
    <property type="protein sequence ID" value="KAJ9086673.1"/>
    <property type="molecule type" value="Genomic_DNA"/>
</dbReference>
<keyword evidence="2" id="KW-1185">Reference proteome</keyword>
<dbReference type="Proteomes" id="UP001165960">
    <property type="component" value="Unassembled WGS sequence"/>
</dbReference>
<accession>A0ACC2UIK2</accession>
<comment type="caution">
    <text evidence="1">The sequence shown here is derived from an EMBL/GenBank/DDBJ whole genome shotgun (WGS) entry which is preliminary data.</text>
</comment>
<organism evidence="1 2">
    <name type="scientific">Entomophthora muscae</name>
    <dbReference type="NCBI Taxonomy" id="34485"/>
    <lineage>
        <taxon>Eukaryota</taxon>
        <taxon>Fungi</taxon>
        <taxon>Fungi incertae sedis</taxon>
        <taxon>Zoopagomycota</taxon>
        <taxon>Entomophthoromycotina</taxon>
        <taxon>Entomophthoromycetes</taxon>
        <taxon>Entomophthorales</taxon>
        <taxon>Entomophthoraceae</taxon>
        <taxon>Entomophthora</taxon>
    </lineage>
</organism>
<reference evidence="1" key="1">
    <citation type="submission" date="2022-04" db="EMBL/GenBank/DDBJ databases">
        <title>Genome of the entomopathogenic fungus Entomophthora muscae.</title>
        <authorList>
            <person name="Elya C."/>
            <person name="Lovett B.R."/>
            <person name="Lee E."/>
            <person name="Macias A.M."/>
            <person name="Hajek A.E."/>
            <person name="De Bivort B.L."/>
            <person name="Kasson M.T."/>
            <person name="De Fine Licht H.H."/>
            <person name="Stajich J.E."/>
        </authorList>
    </citation>
    <scope>NUCLEOTIDE SEQUENCE</scope>
    <source>
        <strain evidence="1">Berkeley</strain>
    </source>
</reference>
<proteinExistence type="predicted"/>
<protein>
    <submittedName>
        <fullName evidence="1">Uncharacterized protein</fullName>
    </submittedName>
</protein>
<name>A0ACC2UIK2_9FUNG</name>